<dbReference type="RefSeq" id="WP_378228050.1">
    <property type="nucleotide sequence ID" value="NZ_JBHSLL010000012.1"/>
</dbReference>
<sequence>MSNSVAAKEAFELLNAATKQEYRGWGDTQTAARDRAAEKAGVTPAQAERLWKNWRTMRFPNGDVYRGLRNTYGHLCTWIENAADAIEAKRLEIEEPHASVERTKTAHQRGGETGVVTHQADR</sequence>
<protein>
    <submittedName>
        <fullName evidence="2">Uncharacterized protein</fullName>
    </submittedName>
</protein>
<reference evidence="3" key="1">
    <citation type="journal article" date="2019" name="Int. J. Syst. Evol. Microbiol.">
        <title>The Global Catalogue of Microorganisms (GCM) 10K type strain sequencing project: providing services to taxonomists for standard genome sequencing and annotation.</title>
        <authorList>
            <consortium name="The Broad Institute Genomics Platform"/>
            <consortium name="The Broad Institute Genome Sequencing Center for Infectious Disease"/>
            <person name="Wu L."/>
            <person name="Ma J."/>
        </authorList>
    </citation>
    <scope>NUCLEOTIDE SEQUENCE [LARGE SCALE GENOMIC DNA]</scope>
    <source>
        <strain evidence="3">CGMCC 4.1415</strain>
    </source>
</reference>
<evidence type="ECO:0000313" key="3">
    <source>
        <dbReference type="Proteomes" id="UP001596016"/>
    </source>
</evidence>
<evidence type="ECO:0000256" key="1">
    <source>
        <dbReference type="SAM" id="MobiDB-lite"/>
    </source>
</evidence>
<dbReference type="EMBL" id="JBHSLL010000012">
    <property type="protein sequence ID" value="MFC5385161.1"/>
    <property type="molecule type" value="Genomic_DNA"/>
</dbReference>
<organism evidence="2 3">
    <name type="scientific">Aquamicrobium segne</name>
    <dbReference type="NCBI Taxonomy" id="469547"/>
    <lineage>
        <taxon>Bacteria</taxon>
        <taxon>Pseudomonadati</taxon>
        <taxon>Pseudomonadota</taxon>
        <taxon>Alphaproteobacteria</taxon>
        <taxon>Hyphomicrobiales</taxon>
        <taxon>Phyllobacteriaceae</taxon>
        <taxon>Aquamicrobium</taxon>
    </lineage>
</organism>
<feature type="compositionally biased region" description="Basic and acidic residues" evidence="1">
    <location>
        <begin position="95"/>
        <end position="104"/>
    </location>
</feature>
<dbReference type="Proteomes" id="UP001596016">
    <property type="component" value="Unassembled WGS sequence"/>
</dbReference>
<proteinExistence type="predicted"/>
<feature type="region of interest" description="Disordered" evidence="1">
    <location>
        <begin position="95"/>
        <end position="122"/>
    </location>
</feature>
<evidence type="ECO:0000313" key="2">
    <source>
        <dbReference type="EMBL" id="MFC5385161.1"/>
    </source>
</evidence>
<name>A0ABW0GU31_9HYPH</name>
<gene>
    <name evidence="2" type="ORF">ACFPLB_04175</name>
</gene>
<keyword evidence="3" id="KW-1185">Reference proteome</keyword>
<accession>A0ABW0GU31</accession>
<comment type="caution">
    <text evidence="2">The sequence shown here is derived from an EMBL/GenBank/DDBJ whole genome shotgun (WGS) entry which is preliminary data.</text>
</comment>